<sequence length="44" mass="5076">MKQEAPKAIKRESKRISSHRQREQHACCLHLVPERAGGPIFFGF</sequence>
<gene>
    <name evidence="2" type="ORF">CHC_T00006504001</name>
</gene>
<dbReference type="EMBL" id="HG001959">
    <property type="protein sequence ID" value="CDF38715.1"/>
    <property type="molecule type" value="Genomic_DNA"/>
</dbReference>
<dbReference type="GeneID" id="17326338"/>
<evidence type="ECO:0000313" key="3">
    <source>
        <dbReference type="Proteomes" id="UP000012073"/>
    </source>
</evidence>
<organism evidence="2 3">
    <name type="scientific">Chondrus crispus</name>
    <name type="common">Carrageen Irish moss</name>
    <name type="synonym">Polymorpha crispa</name>
    <dbReference type="NCBI Taxonomy" id="2769"/>
    <lineage>
        <taxon>Eukaryota</taxon>
        <taxon>Rhodophyta</taxon>
        <taxon>Florideophyceae</taxon>
        <taxon>Rhodymeniophycidae</taxon>
        <taxon>Gigartinales</taxon>
        <taxon>Gigartinaceae</taxon>
        <taxon>Chondrus</taxon>
    </lineage>
</organism>
<dbReference type="Gramene" id="CDF38715">
    <property type="protein sequence ID" value="CDF38715"/>
    <property type="gene ID" value="CHC_T00006504001"/>
</dbReference>
<dbReference type="Proteomes" id="UP000012073">
    <property type="component" value="Unassembled WGS sequence"/>
</dbReference>
<dbReference type="RefSeq" id="XP_005718620.1">
    <property type="nucleotide sequence ID" value="XM_005718563.1"/>
</dbReference>
<evidence type="ECO:0000256" key="1">
    <source>
        <dbReference type="SAM" id="MobiDB-lite"/>
    </source>
</evidence>
<name>R7QMV4_CHOCR</name>
<protein>
    <submittedName>
        <fullName evidence="2">Uncharacterized protein</fullName>
    </submittedName>
</protein>
<dbReference type="AlphaFoldDB" id="R7QMV4"/>
<dbReference type="KEGG" id="ccp:CHC_T00006504001"/>
<reference evidence="3" key="1">
    <citation type="journal article" date="2013" name="Proc. Natl. Acad. Sci. U.S.A.">
        <title>Genome structure and metabolic features in the red seaweed Chondrus crispus shed light on evolution of the Archaeplastida.</title>
        <authorList>
            <person name="Collen J."/>
            <person name="Porcel B."/>
            <person name="Carre W."/>
            <person name="Ball S.G."/>
            <person name="Chaparro C."/>
            <person name="Tonon T."/>
            <person name="Barbeyron T."/>
            <person name="Michel G."/>
            <person name="Noel B."/>
            <person name="Valentin K."/>
            <person name="Elias M."/>
            <person name="Artiguenave F."/>
            <person name="Arun A."/>
            <person name="Aury J.M."/>
            <person name="Barbosa-Neto J.F."/>
            <person name="Bothwell J.H."/>
            <person name="Bouget F.Y."/>
            <person name="Brillet L."/>
            <person name="Cabello-Hurtado F."/>
            <person name="Capella-Gutierrez S."/>
            <person name="Charrier B."/>
            <person name="Cladiere L."/>
            <person name="Cock J.M."/>
            <person name="Coelho S.M."/>
            <person name="Colleoni C."/>
            <person name="Czjzek M."/>
            <person name="Da Silva C."/>
            <person name="Delage L."/>
            <person name="Denoeud F."/>
            <person name="Deschamps P."/>
            <person name="Dittami S.M."/>
            <person name="Gabaldon T."/>
            <person name="Gachon C.M."/>
            <person name="Groisillier A."/>
            <person name="Herve C."/>
            <person name="Jabbari K."/>
            <person name="Katinka M."/>
            <person name="Kloareg B."/>
            <person name="Kowalczyk N."/>
            <person name="Labadie K."/>
            <person name="Leblanc C."/>
            <person name="Lopez P.J."/>
            <person name="McLachlan D.H."/>
            <person name="Meslet-Cladiere L."/>
            <person name="Moustafa A."/>
            <person name="Nehr Z."/>
            <person name="Nyvall Collen P."/>
            <person name="Panaud O."/>
            <person name="Partensky F."/>
            <person name="Poulain J."/>
            <person name="Rensing S.A."/>
            <person name="Rousvoal S."/>
            <person name="Samson G."/>
            <person name="Symeonidi A."/>
            <person name="Weissenbach J."/>
            <person name="Zambounis A."/>
            <person name="Wincker P."/>
            <person name="Boyen C."/>
        </authorList>
    </citation>
    <scope>NUCLEOTIDE SEQUENCE [LARGE SCALE GENOMIC DNA]</scope>
    <source>
        <strain evidence="3">cv. Stackhouse</strain>
    </source>
</reference>
<proteinExistence type="predicted"/>
<feature type="region of interest" description="Disordered" evidence="1">
    <location>
        <begin position="1"/>
        <end position="22"/>
    </location>
</feature>
<accession>R7QMV4</accession>
<keyword evidence="3" id="KW-1185">Reference proteome</keyword>
<evidence type="ECO:0000313" key="2">
    <source>
        <dbReference type="EMBL" id="CDF38715.1"/>
    </source>
</evidence>